<protein>
    <submittedName>
        <fullName evidence="1">Fimbrial assembly protein PilP</fullName>
    </submittedName>
</protein>
<proteinExistence type="predicted"/>
<accession>A0A090IIN2</accession>
<dbReference type="HOGENOM" id="CLU_109321_1_0_6"/>
<evidence type="ECO:0000313" key="1">
    <source>
        <dbReference type="EMBL" id="CED70401.1"/>
    </source>
</evidence>
<dbReference type="Proteomes" id="UP000032427">
    <property type="component" value="Chromosome 1"/>
</dbReference>
<dbReference type="PROSITE" id="PS51257">
    <property type="entry name" value="PROKAR_LIPOPROTEIN"/>
    <property type="match status" value="1"/>
</dbReference>
<dbReference type="Gene3D" id="2.30.30.830">
    <property type="match status" value="1"/>
</dbReference>
<dbReference type="AlphaFoldDB" id="A0A090IIN2"/>
<name>A0A090IIN2_9GAMM</name>
<dbReference type="InterPro" id="IPR007446">
    <property type="entry name" value="PilP"/>
</dbReference>
<reference evidence="2" key="1">
    <citation type="submission" date="2014-09" db="EMBL/GenBank/DDBJ databases">
        <authorList>
            <person name="Hjerde E."/>
        </authorList>
    </citation>
    <scope>NUCLEOTIDE SEQUENCE [LARGE SCALE GENOMIC DNA]</scope>
    <source>
        <strain evidence="2">06/09/139</strain>
    </source>
</reference>
<dbReference type="OrthoDB" id="5296580at2"/>
<evidence type="ECO:0000313" key="2">
    <source>
        <dbReference type="Proteomes" id="UP000032427"/>
    </source>
</evidence>
<gene>
    <name evidence="1" type="primary">pilP</name>
    <name evidence="1" type="ORF">AWOD_I_0306</name>
</gene>
<sequence>MKKSRVYLLLISGLILSGCKANKESLEVFYADAKQQGKAEVARLSDVVPFEVEVYSKSSERSPFVLPKQPERATQPVKKKACWQPKYRKKTGSLERYSLHKLRFKGVMGSDSDITALMQTPRGSVVKVQKGQFMGLNNGQVIEIKSRQVTLKETLPDGLGCWQKRYIKLALKH</sequence>
<dbReference type="EMBL" id="LN554846">
    <property type="protein sequence ID" value="CED70401.1"/>
    <property type="molecule type" value="Genomic_DNA"/>
</dbReference>
<dbReference type="GeneID" id="28539838"/>
<keyword evidence="2" id="KW-1185">Reference proteome</keyword>
<dbReference type="STRING" id="80852.AWOD_I_0306"/>
<dbReference type="PATRIC" id="fig|80852.17.peg.312"/>
<organism evidence="1 2">
    <name type="scientific">Aliivibrio wodanis</name>
    <dbReference type="NCBI Taxonomy" id="80852"/>
    <lineage>
        <taxon>Bacteria</taxon>
        <taxon>Pseudomonadati</taxon>
        <taxon>Pseudomonadota</taxon>
        <taxon>Gammaproteobacteria</taxon>
        <taxon>Vibrionales</taxon>
        <taxon>Vibrionaceae</taxon>
        <taxon>Aliivibrio</taxon>
    </lineage>
</organism>
<dbReference type="PIRSF" id="PIRSF016481">
    <property type="entry name" value="Pilus_assembly_PilP"/>
    <property type="match status" value="1"/>
</dbReference>
<dbReference type="KEGG" id="awd:AWOD_I_0306"/>
<dbReference type="Pfam" id="PF04351">
    <property type="entry name" value="PilP"/>
    <property type="match status" value="1"/>
</dbReference>